<keyword evidence="5 8" id="KW-1133">Transmembrane helix</keyword>
<feature type="transmembrane region" description="Helical" evidence="8">
    <location>
        <begin position="372"/>
        <end position="393"/>
    </location>
</feature>
<dbReference type="PANTHER" id="PTHR47844">
    <property type="entry name" value="SYNTHASE CPS1, PUTATIVE (AFU_ORTHOLOGUE AFUA_7G02500)-RELATED"/>
    <property type="match status" value="1"/>
</dbReference>
<evidence type="ECO:0000313" key="9">
    <source>
        <dbReference type="EMBL" id="KAF2148192.1"/>
    </source>
</evidence>
<keyword evidence="10" id="KW-1185">Reference proteome</keyword>
<proteinExistence type="predicted"/>
<evidence type="ECO:0000256" key="2">
    <source>
        <dbReference type="ARBA" id="ARBA00022676"/>
    </source>
</evidence>
<dbReference type="EMBL" id="ML996093">
    <property type="protein sequence ID" value="KAF2148192.1"/>
    <property type="molecule type" value="Genomic_DNA"/>
</dbReference>
<dbReference type="InterPro" id="IPR052427">
    <property type="entry name" value="Glycosyltrans_GT2/GT47"/>
</dbReference>
<reference evidence="9" key="1">
    <citation type="journal article" date="2020" name="Stud. Mycol.">
        <title>101 Dothideomycetes genomes: a test case for predicting lifestyles and emergence of pathogens.</title>
        <authorList>
            <person name="Haridas S."/>
            <person name="Albert R."/>
            <person name="Binder M."/>
            <person name="Bloem J."/>
            <person name="Labutti K."/>
            <person name="Salamov A."/>
            <person name="Andreopoulos B."/>
            <person name="Baker S."/>
            <person name="Barry K."/>
            <person name="Bills G."/>
            <person name="Bluhm B."/>
            <person name="Cannon C."/>
            <person name="Castanera R."/>
            <person name="Culley D."/>
            <person name="Daum C."/>
            <person name="Ezra D."/>
            <person name="Gonzalez J."/>
            <person name="Henrissat B."/>
            <person name="Kuo A."/>
            <person name="Liang C."/>
            <person name="Lipzen A."/>
            <person name="Lutzoni F."/>
            <person name="Magnuson J."/>
            <person name="Mondo S."/>
            <person name="Nolan M."/>
            <person name="Ohm R."/>
            <person name="Pangilinan J."/>
            <person name="Park H.-J."/>
            <person name="Ramirez L."/>
            <person name="Alfaro M."/>
            <person name="Sun H."/>
            <person name="Tritt A."/>
            <person name="Yoshinaga Y."/>
            <person name="Zwiers L.-H."/>
            <person name="Turgeon B."/>
            <person name="Goodwin S."/>
            <person name="Spatafora J."/>
            <person name="Crous P."/>
            <person name="Grigoriev I."/>
        </authorList>
    </citation>
    <scope>NUCLEOTIDE SEQUENCE</scope>
    <source>
        <strain evidence="9">CBS 260.36</strain>
    </source>
</reference>
<organism evidence="9 10">
    <name type="scientific">Myriangium duriaei CBS 260.36</name>
    <dbReference type="NCBI Taxonomy" id="1168546"/>
    <lineage>
        <taxon>Eukaryota</taxon>
        <taxon>Fungi</taxon>
        <taxon>Dikarya</taxon>
        <taxon>Ascomycota</taxon>
        <taxon>Pezizomycotina</taxon>
        <taxon>Dothideomycetes</taxon>
        <taxon>Dothideomycetidae</taxon>
        <taxon>Myriangiales</taxon>
        <taxon>Myriangiaceae</taxon>
        <taxon>Myriangium</taxon>
    </lineage>
</organism>
<evidence type="ECO:0000256" key="4">
    <source>
        <dbReference type="ARBA" id="ARBA00022692"/>
    </source>
</evidence>
<evidence type="ECO:0000256" key="1">
    <source>
        <dbReference type="ARBA" id="ARBA00004370"/>
    </source>
</evidence>
<keyword evidence="7" id="KW-0325">Glycoprotein</keyword>
<comment type="subcellular location">
    <subcellularLocation>
        <location evidence="1">Membrane</location>
    </subcellularLocation>
</comment>
<evidence type="ECO:0000313" key="10">
    <source>
        <dbReference type="Proteomes" id="UP000799439"/>
    </source>
</evidence>
<evidence type="ECO:0000256" key="8">
    <source>
        <dbReference type="SAM" id="Phobius"/>
    </source>
</evidence>
<dbReference type="PANTHER" id="PTHR47844:SF1">
    <property type="entry name" value="EXOSTOSIN-LIKE 2"/>
    <property type="match status" value="1"/>
</dbReference>
<evidence type="ECO:0000256" key="7">
    <source>
        <dbReference type="ARBA" id="ARBA00023180"/>
    </source>
</evidence>
<sequence length="514" mass="58600">MSVTLSSKAFLALFFISFFVRYFRLLINALALVRFKPHALPFAPSFTLKDVTFVMPTTFSRPAETLECLQRVHDCGPAKLVIVTSDDNVDSVQFACKLRGMSGVTVLGVPQLNKRRQMLKGLEHVGTEITFFIDDDVLYPSVDLPKHLLSCFEDPIVGAAGPRQRNRRTNKPNVWNFLGTSYLERRNFNTGATNYIDGGISTLSGRTQAIRTAILKNEEFYKYFCNDSFLGRKLMVDDDKALTRFIYSRGWNIKLNFHKDCTIETTFEEGAKYFSQCIRWARGHWRGNLIVMAKEDYWYRKHLWTLYAVYLSQFQTPAFLMDGSLLVLLQAATTDLEDTARVTVINLLVAWILFSKIVKLLPHLARHPQDCVFVPCGILFSYLHGFINVYALFTTHKTIWGSRATAEDDVVAAVHGPSCYERPRIVRTSHENTDSYCREVQARIGRVSMLHSGHTGKGTNITTSFERWLLSWTGSSQQSSRAGELTCRGRLRRLPESGSKGYLMECDLRLNAYF</sequence>
<protein>
    <submittedName>
        <fullName evidence="9">Glycosyltransferase family 2 protein</fullName>
    </submittedName>
</protein>
<comment type="caution">
    <text evidence="9">The sequence shown here is derived from an EMBL/GenBank/DDBJ whole genome shotgun (WGS) entry which is preliminary data.</text>
</comment>
<accession>A0A9P4IQG0</accession>
<evidence type="ECO:0000256" key="3">
    <source>
        <dbReference type="ARBA" id="ARBA00022679"/>
    </source>
</evidence>
<dbReference type="Pfam" id="PF13641">
    <property type="entry name" value="Glyco_tranf_2_3"/>
    <property type="match status" value="1"/>
</dbReference>
<dbReference type="AlphaFoldDB" id="A0A9P4IQG0"/>
<dbReference type="Gene3D" id="3.90.550.10">
    <property type="entry name" value="Spore Coat Polysaccharide Biosynthesis Protein SpsA, Chain A"/>
    <property type="match status" value="1"/>
</dbReference>
<keyword evidence="4 8" id="KW-0812">Transmembrane</keyword>
<keyword evidence="2" id="KW-0328">Glycosyltransferase</keyword>
<dbReference type="SUPFAM" id="SSF53448">
    <property type="entry name" value="Nucleotide-diphospho-sugar transferases"/>
    <property type="match status" value="1"/>
</dbReference>
<evidence type="ECO:0000256" key="6">
    <source>
        <dbReference type="ARBA" id="ARBA00023136"/>
    </source>
</evidence>
<dbReference type="OrthoDB" id="2849215at2759"/>
<keyword evidence="3" id="KW-0808">Transferase</keyword>
<evidence type="ECO:0000256" key="5">
    <source>
        <dbReference type="ARBA" id="ARBA00022989"/>
    </source>
</evidence>
<name>A0A9P4IQG0_9PEZI</name>
<keyword evidence="6 8" id="KW-0472">Membrane</keyword>
<dbReference type="Proteomes" id="UP000799439">
    <property type="component" value="Unassembled WGS sequence"/>
</dbReference>
<dbReference type="InterPro" id="IPR029044">
    <property type="entry name" value="Nucleotide-diphossugar_trans"/>
</dbReference>
<dbReference type="GO" id="GO:0016757">
    <property type="term" value="F:glycosyltransferase activity"/>
    <property type="evidence" value="ECO:0007669"/>
    <property type="project" value="UniProtKB-KW"/>
</dbReference>
<dbReference type="GO" id="GO:0016020">
    <property type="term" value="C:membrane"/>
    <property type="evidence" value="ECO:0007669"/>
    <property type="project" value="UniProtKB-SubCell"/>
</dbReference>
<gene>
    <name evidence="9" type="ORF">K461DRAFT_58074</name>
</gene>